<dbReference type="Gene3D" id="3.90.190.10">
    <property type="entry name" value="Protein tyrosine phosphatase superfamily"/>
    <property type="match status" value="1"/>
</dbReference>
<dbReference type="InterPro" id="IPR029021">
    <property type="entry name" value="Prot-tyrosine_phosphatase-like"/>
</dbReference>
<feature type="non-terminal residue" evidence="1">
    <location>
        <position position="52"/>
    </location>
</feature>
<protein>
    <submittedName>
        <fullName evidence="1">TIGR01244 family phosphatase</fullName>
    </submittedName>
</protein>
<dbReference type="Proteomes" id="UP000886042">
    <property type="component" value="Unassembled WGS sequence"/>
</dbReference>
<reference evidence="1" key="1">
    <citation type="journal article" date="2020" name="mSystems">
        <title>Genome- and Community-Level Interaction Insights into Carbon Utilization and Element Cycling Functions of Hydrothermarchaeota in Hydrothermal Sediment.</title>
        <authorList>
            <person name="Zhou Z."/>
            <person name="Liu Y."/>
            <person name="Xu W."/>
            <person name="Pan J."/>
            <person name="Luo Z.H."/>
            <person name="Li M."/>
        </authorList>
    </citation>
    <scope>NUCLEOTIDE SEQUENCE [LARGE SCALE GENOMIC DNA]</scope>
    <source>
        <strain evidence="1">HyVt-489</strain>
    </source>
</reference>
<organism evidence="1">
    <name type="scientific">Hellea balneolensis</name>
    <dbReference type="NCBI Taxonomy" id="287478"/>
    <lineage>
        <taxon>Bacteria</taxon>
        <taxon>Pseudomonadati</taxon>
        <taxon>Pseudomonadota</taxon>
        <taxon>Alphaproteobacteria</taxon>
        <taxon>Maricaulales</taxon>
        <taxon>Robiginitomaculaceae</taxon>
        <taxon>Hellea</taxon>
    </lineage>
</organism>
<proteinExistence type="predicted"/>
<evidence type="ECO:0000313" key="1">
    <source>
        <dbReference type="EMBL" id="HFB54716.1"/>
    </source>
</evidence>
<comment type="caution">
    <text evidence="1">The sequence shown here is derived from an EMBL/GenBank/DDBJ whole genome shotgun (WGS) entry which is preliminary data.</text>
</comment>
<accession>A0A7C3GBW2</accession>
<sequence length="52" mass="6131">MLNKFNKITDDFYATMQIFPEQIDFIKESGFKSIIINRPDMEKPGQPFAEDM</sequence>
<dbReference type="AlphaFoldDB" id="A0A7C3GBW2"/>
<dbReference type="EMBL" id="DRMN01000149">
    <property type="protein sequence ID" value="HFB54716.1"/>
    <property type="molecule type" value="Genomic_DNA"/>
</dbReference>
<gene>
    <name evidence="1" type="ORF">ENJ46_02235</name>
</gene>
<name>A0A7C3GBW2_9PROT</name>